<name>A0ACB8GGN7_PSICU</name>
<accession>A0ACB8GGN7</accession>
<dbReference type="EMBL" id="JAFIQS020000013">
    <property type="protein sequence ID" value="KAH9474644.1"/>
    <property type="molecule type" value="Genomic_DNA"/>
</dbReference>
<sequence>MAVSALTLAVATLLISWAKRKLLETIYRKRHPYPPGPKPMPLIGNMLDFPAQHAAKVYLEWEKTYNSPLLHAEALGTHVLVINSLDDANALFDRPERAKIYADKPQKPILKLIGWDSINLSIMPYGEEWRQHRKICHQNFNVQAARQYQPVQAKKVRNLLLNLLEKPEQFKDHSKLFSVSLSISAMYGHDVESIEDPCVKLADDALQLGQTLLVPGGSLIDLVPILRHIPEWCPLLPSRKVAAKVNYMTQEVLKITLDHVKESFKSGTVVPSLVTRFYDKKYSFGATQAEEDLIKNVAYTVYGGASDTTTSITITFIYCMAINPDIQRKAQAEIDKVVGSHRLPEFADREVLPYIEAIYQEVLRMWAPLPLGMPHTTSQDDYYKGYFIPKGNIQTPFFRAMNYNNETHHYPDVFKPERYFDEDGRLIKEKVLAYGFGRRQAHFTISLSCVGKPVASSSVWLMMVSILAAFNIAKSTDHNGNVVEIDDDFENDGLLLLSTSVTLSAMYGYEAKSVDDPCIVLADEALRLTSQLVVPGGSMINDIPVLRHIPKWFPGAYSRKLAAKSRALNEEIWRIPIDYVKKTLDEGTFSPSLVANFYEKKLAYGASEEEEVAVRNTAYTAYGGIHLLNNG</sequence>
<keyword evidence="1" id="KW-0560">Oxidoreductase</keyword>
<reference evidence="1" key="1">
    <citation type="submission" date="2021-10" db="EMBL/GenBank/DDBJ databases">
        <title>Psilocybe cubensis genome.</title>
        <authorList>
            <person name="Mckernan K.J."/>
            <person name="Crawford S."/>
            <person name="Trippe A."/>
            <person name="Kane L.T."/>
            <person name="Mclaughlin S."/>
        </authorList>
    </citation>
    <scope>NUCLEOTIDE SEQUENCE</scope>
    <source>
        <strain evidence="1">MGC-MH-2018</strain>
    </source>
</reference>
<dbReference type="Proteomes" id="UP000664032">
    <property type="component" value="Unassembled WGS sequence"/>
</dbReference>
<keyword evidence="2" id="KW-1185">Reference proteome</keyword>
<proteinExistence type="predicted"/>
<comment type="caution">
    <text evidence="1">The sequence shown here is derived from an EMBL/GenBank/DDBJ whole genome shotgun (WGS) entry which is preliminary data.</text>
</comment>
<gene>
    <name evidence="1" type="ORF">JR316_0013108</name>
</gene>
<keyword evidence="1" id="KW-0503">Monooxygenase</keyword>
<protein>
    <submittedName>
        <fullName evidence="1">Cytochrome P450 monooxygenase COX2</fullName>
    </submittedName>
</protein>
<organism evidence="1 2">
    <name type="scientific">Psilocybe cubensis</name>
    <name type="common">Psychedelic mushroom</name>
    <name type="synonym">Stropharia cubensis</name>
    <dbReference type="NCBI Taxonomy" id="181762"/>
    <lineage>
        <taxon>Eukaryota</taxon>
        <taxon>Fungi</taxon>
        <taxon>Dikarya</taxon>
        <taxon>Basidiomycota</taxon>
        <taxon>Agaricomycotina</taxon>
        <taxon>Agaricomycetes</taxon>
        <taxon>Agaricomycetidae</taxon>
        <taxon>Agaricales</taxon>
        <taxon>Agaricineae</taxon>
        <taxon>Strophariaceae</taxon>
        <taxon>Psilocybe</taxon>
    </lineage>
</organism>
<evidence type="ECO:0000313" key="2">
    <source>
        <dbReference type="Proteomes" id="UP000664032"/>
    </source>
</evidence>
<evidence type="ECO:0000313" key="1">
    <source>
        <dbReference type="EMBL" id="KAH9474644.1"/>
    </source>
</evidence>